<dbReference type="GO" id="GO:0006261">
    <property type="term" value="P:DNA-templated DNA replication"/>
    <property type="evidence" value="ECO:0007669"/>
    <property type="project" value="TreeGrafter"/>
</dbReference>
<dbReference type="SUPFAM" id="SSF52540">
    <property type="entry name" value="P-loop containing nucleoside triphosphate hydrolases"/>
    <property type="match status" value="1"/>
</dbReference>
<dbReference type="InterPro" id="IPR010372">
    <property type="entry name" value="DNA_pol3_delta_N"/>
</dbReference>
<organism evidence="11 12">
    <name type="scientific">Olivibacter domesticus</name>
    <name type="common">Pseudosphingobacterium domesticum</name>
    <dbReference type="NCBI Taxonomy" id="407022"/>
    <lineage>
        <taxon>Bacteria</taxon>
        <taxon>Pseudomonadati</taxon>
        <taxon>Bacteroidota</taxon>
        <taxon>Sphingobacteriia</taxon>
        <taxon>Sphingobacteriales</taxon>
        <taxon>Sphingobacteriaceae</taxon>
        <taxon>Olivibacter</taxon>
    </lineage>
</organism>
<evidence type="ECO:0000313" key="11">
    <source>
        <dbReference type="EMBL" id="SEM27230.1"/>
    </source>
</evidence>
<name>A0A1H7X064_OLID1</name>
<evidence type="ECO:0000259" key="9">
    <source>
        <dbReference type="Pfam" id="PF06144"/>
    </source>
</evidence>
<dbReference type="PANTHER" id="PTHR34388:SF1">
    <property type="entry name" value="DNA POLYMERASE III SUBUNIT DELTA"/>
    <property type="match status" value="1"/>
</dbReference>
<reference evidence="12" key="1">
    <citation type="submission" date="2016-10" db="EMBL/GenBank/DDBJ databases">
        <authorList>
            <person name="Varghese N."/>
            <person name="Submissions S."/>
        </authorList>
    </citation>
    <scope>NUCLEOTIDE SEQUENCE [LARGE SCALE GENOMIC DNA]</scope>
    <source>
        <strain evidence="12">DSM 18733</strain>
    </source>
</reference>
<dbReference type="GO" id="GO:0009360">
    <property type="term" value="C:DNA polymerase III complex"/>
    <property type="evidence" value="ECO:0007669"/>
    <property type="project" value="InterPro"/>
</dbReference>
<comment type="catalytic activity">
    <reaction evidence="8">
        <text>DNA(n) + a 2'-deoxyribonucleoside 5'-triphosphate = DNA(n+1) + diphosphate</text>
        <dbReference type="Rhea" id="RHEA:22508"/>
        <dbReference type="Rhea" id="RHEA-COMP:17339"/>
        <dbReference type="Rhea" id="RHEA-COMP:17340"/>
        <dbReference type="ChEBI" id="CHEBI:33019"/>
        <dbReference type="ChEBI" id="CHEBI:61560"/>
        <dbReference type="ChEBI" id="CHEBI:173112"/>
        <dbReference type="EC" id="2.7.7.7"/>
    </reaction>
</comment>
<dbReference type="InterPro" id="IPR027417">
    <property type="entry name" value="P-loop_NTPase"/>
</dbReference>
<keyword evidence="3" id="KW-0808">Transferase</keyword>
<dbReference type="NCBIfam" id="TIGR01128">
    <property type="entry name" value="holA"/>
    <property type="match status" value="1"/>
</dbReference>
<feature type="domain" description="DNA polymerase III delta N-terminal" evidence="9">
    <location>
        <begin position="19"/>
        <end position="136"/>
    </location>
</feature>
<dbReference type="STRING" id="407022.SAMN05661044_04755"/>
<evidence type="ECO:0000259" key="10">
    <source>
        <dbReference type="Pfam" id="PF21694"/>
    </source>
</evidence>
<dbReference type="RefSeq" id="WP_093329912.1">
    <property type="nucleotide sequence ID" value="NZ_FOAF01000009.1"/>
</dbReference>
<dbReference type="Gene3D" id="1.20.272.10">
    <property type="match status" value="1"/>
</dbReference>
<evidence type="ECO:0000256" key="2">
    <source>
        <dbReference type="ARBA" id="ARBA00017703"/>
    </source>
</evidence>
<evidence type="ECO:0000256" key="6">
    <source>
        <dbReference type="ARBA" id="ARBA00022932"/>
    </source>
</evidence>
<evidence type="ECO:0000256" key="7">
    <source>
        <dbReference type="ARBA" id="ARBA00034754"/>
    </source>
</evidence>
<dbReference type="PANTHER" id="PTHR34388">
    <property type="entry name" value="DNA POLYMERASE III SUBUNIT DELTA"/>
    <property type="match status" value="1"/>
</dbReference>
<dbReference type="Gene3D" id="1.10.8.60">
    <property type="match status" value="1"/>
</dbReference>
<protein>
    <recommendedName>
        <fullName evidence="2">DNA polymerase III subunit delta</fullName>
        <ecNumber evidence="1">2.7.7.7</ecNumber>
    </recommendedName>
</protein>
<comment type="similarity">
    <text evidence="7">Belongs to the DNA polymerase HolA subunit family.</text>
</comment>
<gene>
    <name evidence="11" type="ORF">SAMN05661044_04755</name>
</gene>
<evidence type="ECO:0000256" key="1">
    <source>
        <dbReference type="ARBA" id="ARBA00012417"/>
    </source>
</evidence>
<feature type="domain" description="DNA polymerase III delta subunit-like C-terminal" evidence="10">
    <location>
        <begin position="212"/>
        <end position="313"/>
    </location>
</feature>
<dbReference type="GO" id="GO:0003887">
    <property type="term" value="F:DNA-directed DNA polymerase activity"/>
    <property type="evidence" value="ECO:0007669"/>
    <property type="project" value="UniProtKB-KW"/>
</dbReference>
<dbReference type="Proteomes" id="UP000199421">
    <property type="component" value="Unassembled WGS sequence"/>
</dbReference>
<dbReference type="EC" id="2.7.7.7" evidence="1"/>
<keyword evidence="5" id="KW-0235">DNA replication</keyword>
<dbReference type="InterPro" id="IPR048466">
    <property type="entry name" value="DNA_pol3_delta-like_C"/>
</dbReference>
<dbReference type="InterPro" id="IPR008921">
    <property type="entry name" value="DNA_pol3_clamp-load_cplx_C"/>
</dbReference>
<accession>A0A1H7X064</accession>
<evidence type="ECO:0000313" key="12">
    <source>
        <dbReference type="Proteomes" id="UP000199421"/>
    </source>
</evidence>
<sequence length="335" mass="38622">MSASTIIADIQKRKIKPIYLLHGEEAYYIDLITNALEHKILSEAEKGFNQTILYGKDTDWVTVVNASKRYPMMSDYQVIIIKEAQNLKWDKADDFVQAYMEHPLITTVLVFAYKYGKFDKRKKIYKSIEKSGIVFESTKIYDNKLAPWIDDYVKEHGMKIHPQAAALIGEYLGAELSKVANELDKMMLNVPKEREINIADVQNNIGISKDFNIFELNTALGKKDVYKVNQIVDYFAANPKSNPIPVVMGSLYSYFSKILKYHYLPDKSQQVAAKEMGVHPFFLKDYEMAARSYPPGKLFNVMNYLKEYDLKSKGVDAINLESEDLMKELMFKILH</sequence>
<keyword evidence="4" id="KW-0548">Nucleotidyltransferase</keyword>
<evidence type="ECO:0000256" key="3">
    <source>
        <dbReference type="ARBA" id="ARBA00022679"/>
    </source>
</evidence>
<dbReference type="Pfam" id="PF21694">
    <property type="entry name" value="DNA_pol3_delta_C"/>
    <property type="match status" value="1"/>
</dbReference>
<evidence type="ECO:0000256" key="8">
    <source>
        <dbReference type="ARBA" id="ARBA00049244"/>
    </source>
</evidence>
<dbReference type="GO" id="GO:0003677">
    <property type="term" value="F:DNA binding"/>
    <property type="evidence" value="ECO:0007669"/>
    <property type="project" value="InterPro"/>
</dbReference>
<dbReference type="OrthoDB" id="1172326at2"/>
<dbReference type="Pfam" id="PF06144">
    <property type="entry name" value="DNA_pol3_delta"/>
    <property type="match status" value="1"/>
</dbReference>
<dbReference type="InterPro" id="IPR005790">
    <property type="entry name" value="DNA_polIII_delta"/>
</dbReference>
<keyword evidence="12" id="KW-1185">Reference proteome</keyword>
<proteinExistence type="inferred from homology"/>
<dbReference type="AlphaFoldDB" id="A0A1H7X064"/>
<dbReference type="Gene3D" id="3.40.50.300">
    <property type="entry name" value="P-loop containing nucleotide triphosphate hydrolases"/>
    <property type="match status" value="1"/>
</dbReference>
<keyword evidence="6" id="KW-0239">DNA-directed DNA polymerase</keyword>
<evidence type="ECO:0000256" key="5">
    <source>
        <dbReference type="ARBA" id="ARBA00022705"/>
    </source>
</evidence>
<dbReference type="EMBL" id="FOAF01000009">
    <property type="protein sequence ID" value="SEM27230.1"/>
    <property type="molecule type" value="Genomic_DNA"/>
</dbReference>
<evidence type="ECO:0000256" key="4">
    <source>
        <dbReference type="ARBA" id="ARBA00022695"/>
    </source>
</evidence>
<dbReference type="SUPFAM" id="SSF48019">
    <property type="entry name" value="post-AAA+ oligomerization domain-like"/>
    <property type="match status" value="1"/>
</dbReference>